<accession>A0A840BXT7</accession>
<dbReference type="RefSeq" id="WP_183316720.1">
    <property type="nucleotide sequence ID" value="NZ_JACIEN010000002.1"/>
</dbReference>
<sequence>MSDAYGDRKRRLMRASFLAGRGLRAADIAADPVVASTPDAVRQFLRRAGISVQSPDGGTTICITAVTPATVRVLDLAAKARGITRCALVYRLIESIGHDTRALDLISNILDDAR</sequence>
<proteinExistence type="predicted"/>
<name>A0A840BXT7_9HYPH</name>
<dbReference type="Proteomes" id="UP000577362">
    <property type="component" value="Unassembled WGS sequence"/>
</dbReference>
<protein>
    <submittedName>
        <fullName evidence="1">Uncharacterized protein</fullName>
    </submittedName>
</protein>
<comment type="caution">
    <text evidence="1">The sequence shown here is derived from an EMBL/GenBank/DDBJ whole genome shotgun (WGS) entry which is preliminary data.</text>
</comment>
<organism evidence="1 2">
    <name type="scientific">Chelatococcus caeni</name>
    <dbReference type="NCBI Taxonomy" id="1348468"/>
    <lineage>
        <taxon>Bacteria</taxon>
        <taxon>Pseudomonadati</taxon>
        <taxon>Pseudomonadota</taxon>
        <taxon>Alphaproteobacteria</taxon>
        <taxon>Hyphomicrobiales</taxon>
        <taxon>Chelatococcaceae</taxon>
        <taxon>Chelatococcus</taxon>
    </lineage>
</organism>
<evidence type="ECO:0000313" key="2">
    <source>
        <dbReference type="Proteomes" id="UP000577362"/>
    </source>
</evidence>
<dbReference type="EMBL" id="JACIEN010000002">
    <property type="protein sequence ID" value="MBB4017363.1"/>
    <property type="molecule type" value="Genomic_DNA"/>
</dbReference>
<gene>
    <name evidence="1" type="ORF">GGR16_002392</name>
</gene>
<evidence type="ECO:0000313" key="1">
    <source>
        <dbReference type="EMBL" id="MBB4017363.1"/>
    </source>
</evidence>
<reference evidence="1 2" key="1">
    <citation type="submission" date="2020-08" db="EMBL/GenBank/DDBJ databases">
        <title>Genomic Encyclopedia of Type Strains, Phase IV (KMG-IV): sequencing the most valuable type-strain genomes for metagenomic binning, comparative biology and taxonomic classification.</title>
        <authorList>
            <person name="Goeker M."/>
        </authorList>
    </citation>
    <scope>NUCLEOTIDE SEQUENCE [LARGE SCALE GENOMIC DNA]</scope>
    <source>
        <strain evidence="1 2">DSM 103737</strain>
    </source>
</reference>
<dbReference type="AlphaFoldDB" id="A0A840BXT7"/>
<keyword evidence="2" id="KW-1185">Reference proteome</keyword>